<dbReference type="InterPro" id="IPR024535">
    <property type="entry name" value="RHGA/B-epi-like_pectate_lyase"/>
</dbReference>
<sequence>MYINMKDYGLTGINKTKDTRAIQRALNRGRCKPTTVYIPKGTYDICKPLTIYGNTTLLLDNETILRRCHSGPLLKNGRRFGFYRGYNGHSHIHIKGGKFDMNGVSYPYNNTAMCIGHAEDIQLIGVTIKNVVSGHAIDACGINGLYIKSCSFEGS</sequence>
<protein>
    <submittedName>
        <fullName evidence="2">Cell wall surface anchor family protein</fullName>
    </submittedName>
</protein>
<name>A0A380EMI7_STAAU</name>
<dbReference type="SUPFAM" id="SSF51126">
    <property type="entry name" value="Pectin lyase-like"/>
    <property type="match status" value="1"/>
</dbReference>
<feature type="domain" description="Rhamnogalacturonase A/B/Epimerase-like pectate lyase" evidence="1">
    <location>
        <begin position="2"/>
        <end position="57"/>
    </location>
</feature>
<evidence type="ECO:0000313" key="2">
    <source>
        <dbReference type="EMBL" id="SUL36993.1"/>
    </source>
</evidence>
<proteinExistence type="predicted"/>
<dbReference type="InterPro" id="IPR012334">
    <property type="entry name" value="Pectin_lyas_fold"/>
</dbReference>
<dbReference type="AlphaFoldDB" id="A0A380EMI7"/>
<organism evidence="2 3">
    <name type="scientific">Staphylococcus aureus</name>
    <dbReference type="NCBI Taxonomy" id="1280"/>
    <lineage>
        <taxon>Bacteria</taxon>
        <taxon>Bacillati</taxon>
        <taxon>Bacillota</taxon>
        <taxon>Bacilli</taxon>
        <taxon>Bacillales</taxon>
        <taxon>Staphylococcaceae</taxon>
        <taxon>Staphylococcus</taxon>
    </lineage>
</organism>
<gene>
    <name evidence="2" type="ORF">NCTC10702_03100</name>
</gene>
<dbReference type="Gene3D" id="2.160.20.10">
    <property type="entry name" value="Single-stranded right-handed beta-helix, Pectin lyase-like"/>
    <property type="match status" value="1"/>
</dbReference>
<dbReference type="InterPro" id="IPR011050">
    <property type="entry name" value="Pectin_lyase_fold/virulence"/>
</dbReference>
<reference evidence="2 3" key="1">
    <citation type="submission" date="2018-06" db="EMBL/GenBank/DDBJ databases">
        <authorList>
            <consortium name="Pathogen Informatics"/>
            <person name="Doyle S."/>
        </authorList>
    </citation>
    <scope>NUCLEOTIDE SEQUENCE [LARGE SCALE GENOMIC DNA]</scope>
    <source>
        <strain evidence="2 3">NCTC10702</strain>
    </source>
</reference>
<dbReference type="Pfam" id="PF12708">
    <property type="entry name" value="Pect-lyase_RHGA_epim"/>
    <property type="match status" value="1"/>
</dbReference>
<dbReference type="EMBL" id="UHBY01000003">
    <property type="protein sequence ID" value="SUL36993.1"/>
    <property type="molecule type" value="Genomic_DNA"/>
</dbReference>
<evidence type="ECO:0000259" key="1">
    <source>
        <dbReference type="Pfam" id="PF12708"/>
    </source>
</evidence>
<evidence type="ECO:0000313" key="3">
    <source>
        <dbReference type="Proteomes" id="UP000254116"/>
    </source>
</evidence>
<accession>A0A380EMI7</accession>
<dbReference type="Proteomes" id="UP000254116">
    <property type="component" value="Unassembled WGS sequence"/>
</dbReference>